<dbReference type="Pfam" id="PF00133">
    <property type="entry name" value="tRNA-synt_1"/>
    <property type="match status" value="2"/>
</dbReference>
<evidence type="ECO:0000256" key="9">
    <source>
        <dbReference type="SAM" id="MobiDB-lite"/>
    </source>
</evidence>
<dbReference type="PRINTS" id="PR00986">
    <property type="entry name" value="TRNASYNTHVAL"/>
</dbReference>
<evidence type="ECO:0000256" key="8">
    <source>
        <dbReference type="HAMAP-Rule" id="MF_02005"/>
    </source>
</evidence>
<proteinExistence type="inferred from homology"/>
<comment type="function">
    <text evidence="8">Catalyzes the attachment of valine to tRNA(Val). As ValRS can inadvertently accommodate and process structurally similar amino acids such as threonine, to avoid such errors, it has a 'posttransfer' editing activity that hydrolyzes mischarged Thr-tRNA(Val) in a tRNA-dependent manner.</text>
</comment>
<dbReference type="PANTHER" id="PTHR11946">
    <property type="entry name" value="VALYL-TRNA SYNTHETASES"/>
    <property type="match status" value="1"/>
</dbReference>
<feature type="region of interest" description="Disordered" evidence="9">
    <location>
        <begin position="474"/>
        <end position="509"/>
    </location>
</feature>
<evidence type="ECO:0000256" key="3">
    <source>
        <dbReference type="ARBA" id="ARBA00022741"/>
    </source>
</evidence>
<comment type="subcellular location">
    <subcellularLocation>
        <location evidence="8">Cytoplasm</location>
    </subcellularLocation>
</comment>
<dbReference type="SUPFAM" id="SSF52374">
    <property type="entry name" value="Nucleotidylyl transferase"/>
    <property type="match status" value="1"/>
</dbReference>
<evidence type="ECO:0000313" key="12">
    <source>
        <dbReference type="EMBL" id="MEJ5945197.1"/>
    </source>
</evidence>
<dbReference type="InterPro" id="IPR013155">
    <property type="entry name" value="M/V/L/I-tRNA-synth_anticd-bd"/>
</dbReference>
<dbReference type="PROSITE" id="PS00178">
    <property type="entry name" value="AA_TRNA_LIGASE_I"/>
    <property type="match status" value="1"/>
</dbReference>
<feature type="binding site" evidence="8">
    <location>
        <position position="599"/>
    </location>
    <ligand>
        <name>ATP</name>
        <dbReference type="ChEBI" id="CHEBI:30616"/>
    </ligand>
</feature>
<dbReference type="InterPro" id="IPR002303">
    <property type="entry name" value="Valyl-tRNA_ligase"/>
</dbReference>
<dbReference type="InterPro" id="IPR009008">
    <property type="entry name" value="Val/Leu/Ile-tRNA-synth_edit"/>
</dbReference>
<reference evidence="12 13" key="1">
    <citation type="journal article" date="2017" name="Int. J. Syst. Evol. Microbiol.">
        <title>Pseudokineococcus basanitobsidens sp. nov., isolated from volcanic rock.</title>
        <authorList>
            <person name="Lee D.W."/>
            <person name="Park M.Y."/>
            <person name="Kim J.J."/>
            <person name="Kim B.S."/>
        </authorList>
    </citation>
    <scope>NUCLEOTIDE SEQUENCE [LARGE SCALE GENOMIC DNA]</scope>
    <source>
        <strain evidence="12 13">DSM 103726</strain>
    </source>
</reference>
<keyword evidence="3 8" id="KW-0547">Nucleotide-binding</keyword>
<sequence>MPDARAPQVPDKPSLDGLEERWASVWEAQGTYRFAPDGRTPAREDVFSIDTPPPTASGSLHVGHVFSYTHTDLVARFRRMRGDQVFYPIGWDDNGLPTERRVQNYFGVRCDPSLPHDPDFEPPQRGGEGRSVRAADQVPVDRRTFTRLCGELTAEDEKAFEALFRRLGLSVDWTQQYTTIGDRARAVSQQAFLESLERGEAYQAQAPGLWDVTFQTAVAQAELEARDYPGAYHRVAFSRTDSGEPLVVETTRPELVPAVVALVAHPDDERYQPLFGTTVRSPLFDVEVPVLAHPAAEPDKGAGIAMCCTFGDLTDVQWWRDLRLPTRPVVGRDGRLLRETPSWLATDAGRAVYADLAGKTAFSAREAVVAALRRSGDLDGEPVPTQRKANFFEKGDKPLEIVTSRQWYLRNGGRDADLRQALLDRGAELDFHPSFMRVRYENWVGGLTGDWLISRQRSYGVPLPVWYPLGEDGEPRHDAPITPDVADLPVDPSSDAPAGYEESRRGAPGGFVGETDVMDTWATSSLSPQIAGGWGHHGGDADLWAGVAPYDLRPQGQDIIRTWLFSTVVRAHLQDDALPWRDAAISGWILDPDRKKMSKSKGNVVTPVDLLEKHGSDAVRYWAASARLGSDATFDEAQMKVGRRLAIKVLNASRFVLGFGAAPVDDVAEPLDRAMLAGLADVVEEATAALEAYDHQRALAVTETFFWRFCDDYLELVKDRAYAGGEADAGAGARSARAALSSALDVLLRLLAPFLPFATEEVWSWSHDPADGGDGRSVHRATWPDAAPLRAVAGDADPRVLAVVAGALAGVRKAKSQAKVSQRTEAVRALVTAPSADLALLRPAADDLRGAGRVGDLDLAEGGDELVVSDVELATADA</sequence>
<dbReference type="PANTHER" id="PTHR11946:SF93">
    <property type="entry name" value="VALINE--TRNA LIGASE, CHLOROPLASTIC_MITOCHONDRIAL 2"/>
    <property type="match status" value="1"/>
</dbReference>
<protein>
    <recommendedName>
        <fullName evidence="8">Valine--tRNA ligase</fullName>
        <ecNumber evidence="8">6.1.1.9</ecNumber>
    </recommendedName>
    <alternativeName>
        <fullName evidence="8">Valyl-tRNA synthetase</fullName>
        <shortName evidence="8">ValRS</shortName>
    </alternativeName>
</protein>
<comment type="catalytic activity">
    <reaction evidence="7 8">
        <text>tRNA(Val) + L-valine + ATP = L-valyl-tRNA(Val) + AMP + diphosphate</text>
        <dbReference type="Rhea" id="RHEA:10704"/>
        <dbReference type="Rhea" id="RHEA-COMP:9672"/>
        <dbReference type="Rhea" id="RHEA-COMP:9708"/>
        <dbReference type="ChEBI" id="CHEBI:30616"/>
        <dbReference type="ChEBI" id="CHEBI:33019"/>
        <dbReference type="ChEBI" id="CHEBI:57762"/>
        <dbReference type="ChEBI" id="CHEBI:78442"/>
        <dbReference type="ChEBI" id="CHEBI:78537"/>
        <dbReference type="ChEBI" id="CHEBI:456215"/>
        <dbReference type="EC" id="6.1.1.9"/>
    </reaction>
</comment>
<dbReference type="Gene3D" id="1.10.730.10">
    <property type="entry name" value="Isoleucyl-tRNA Synthetase, Domain 1"/>
    <property type="match status" value="1"/>
</dbReference>
<evidence type="ECO:0000256" key="6">
    <source>
        <dbReference type="ARBA" id="ARBA00023146"/>
    </source>
</evidence>
<feature type="domain" description="Aminoacyl-tRNA synthetase class Ia" evidence="10">
    <location>
        <begin position="22"/>
        <end position="107"/>
    </location>
</feature>
<keyword evidence="6 8" id="KW-0030">Aminoacyl-tRNA synthetase</keyword>
<evidence type="ECO:0000313" key="13">
    <source>
        <dbReference type="Proteomes" id="UP001387100"/>
    </source>
</evidence>
<feature type="domain" description="Aminoacyl-tRNA synthetase class Ia" evidence="10">
    <location>
        <begin position="141"/>
        <end position="634"/>
    </location>
</feature>
<dbReference type="Proteomes" id="UP001387100">
    <property type="component" value="Unassembled WGS sequence"/>
</dbReference>
<dbReference type="InterPro" id="IPR033705">
    <property type="entry name" value="Anticodon_Ia_Val"/>
</dbReference>
<dbReference type="InterPro" id="IPR001412">
    <property type="entry name" value="aa-tRNA-synth_I_CS"/>
</dbReference>
<dbReference type="HAMAP" id="MF_02005">
    <property type="entry name" value="Val_tRNA_synth_type2"/>
    <property type="match status" value="1"/>
</dbReference>
<gene>
    <name evidence="8 12" type="primary">valS</name>
    <name evidence="12" type="ORF">WDZ17_07780</name>
</gene>
<dbReference type="SUPFAM" id="SSF50677">
    <property type="entry name" value="ValRS/IleRS/LeuRS editing domain"/>
    <property type="match status" value="1"/>
</dbReference>
<comment type="subunit">
    <text evidence="8">Monomer.</text>
</comment>
<dbReference type="InterPro" id="IPR048044">
    <property type="entry name" value="Valyl-tRNA_ligase_actino"/>
</dbReference>
<dbReference type="Pfam" id="PF08264">
    <property type="entry name" value="Anticodon_1"/>
    <property type="match status" value="1"/>
</dbReference>
<dbReference type="NCBIfam" id="NF009687">
    <property type="entry name" value="PRK13208.1"/>
    <property type="match status" value="1"/>
</dbReference>
<dbReference type="EC" id="6.1.1.9" evidence="8"/>
<accession>A0ABU8RJD5</accession>
<dbReference type="Gene3D" id="3.90.740.10">
    <property type="entry name" value="Valyl/Leucyl/Isoleucyl-tRNA synthetase, editing domain"/>
    <property type="match status" value="1"/>
</dbReference>
<evidence type="ECO:0000256" key="2">
    <source>
        <dbReference type="ARBA" id="ARBA00022598"/>
    </source>
</evidence>
<dbReference type="Gene3D" id="3.40.50.620">
    <property type="entry name" value="HUPs"/>
    <property type="match status" value="2"/>
</dbReference>
<dbReference type="InterPro" id="IPR009080">
    <property type="entry name" value="tRNAsynth_Ia_anticodon-bd"/>
</dbReference>
<evidence type="ECO:0000256" key="4">
    <source>
        <dbReference type="ARBA" id="ARBA00022840"/>
    </source>
</evidence>
<dbReference type="InterPro" id="IPR002300">
    <property type="entry name" value="aa-tRNA-synth_Ia"/>
</dbReference>
<evidence type="ECO:0000256" key="1">
    <source>
        <dbReference type="ARBA" id="ARBA00022490"/>
    </source>
</evidence>
<feature type="short sequence motif" description="'KMSKS' region" evidence="8">
    <location>
        <begin position="596"/>
        <end position="600"/>
    </location>
</feature>
<organism evidence="12 13">
    <name type="scientific">Pseudokineococcus basanitobsidens</name>
    <dbReference type="NCBI Taxonomy" id="1926649"/>
    <lineage>
        <taxon>Bacteria</taxon>
        <taxon>Bacillati</taxon>
        <taxon>Actinomycetota</taxon>
        <taxon>Actinomycetes</taxon>
        <taxon>Kineosporiales</taxon>
        <taxon>Kineosporiaceae</taxon>
        <taxon>Pseudokineococcus</taxon>
    </lineage>
</organism>
<name>A0ABU8RJD5_9ACTN</name>
<dbReference type="InterPro" id="IPR014729">
    <property type="entry name" value="Rossmann-like_a/b/a_fold"/>
</dbReference>
<evidence type="ECO:0000256" key="7">
    <source>
        <dbReference type="ARBA" id="ARBA00047552"/>
    </source>
</evidence>
<keyword evidence="2 8" id="KW-0436">Ligase</keyword>
<comment type="similarity">
    <text evidence="8">Belongs to the class-I aminoacyl-tRNA synthetase family. ValS type 2 subfamily.</text>
</comment>
<keyword evidence="1 8" id="KW-0963">Cytoplasm</keyword>
<evidence type="ECO:0000259" key="10">
    <source>
        <dbReference type="Pfam" id="PF00133"/>
    </source>
</evidence>
<dbReference type="EMBL" id="JBBIAA010000006">
    <property type="protein sequence ID" value="MEJ5945197.1"/>
    <property type="molecule type" value="Genomic_DNA"/>
</dbReference>
<dbReference type="SUPFAM" id="SSF47323">
    <property type="entry name" value="Anticodon-binding domain of a subclass of class I aminoacyl-tRNA synthetases"/>
    <property type="match status" value="1"/>
</dbReference>
<dbReference type="NCBIfam" id="NF000540">
    <property type="entry name" value="alt_ValS"/>
    <property type="match status" value="1"/>
</dbReference>
<evidence type="ECO:0000259" key="11">
    <source>
        <dbReference type="Pfam" id="PF08264"/>
    </source>
</evidence>
<feature type="domain" description="Methionyl/Valyl/Leucyl/Isoleucyl-tRNA synthetase anticodon-binding" evidence="11">
    <location>
        <begin position="672"/>
        <end position="826"/>
    </location>
</feature>
<dbReference type="RefSeq" id="WP_339574578.1">
    <property type="nucleotide sequence ID" value="NZ_JBBIAA010000006.1"/>
</dbReference>
<comment type="domain">
    <text evidence="8">ValRS has two distinct active sites: one for aminoacylation and one for editing. The misactivated threonine is translocated from the active site to the editing site.</text>
</comment>
<keyword evidence="13" id="KW-1185">Reference proteome</keyword>
<keyword evidence="4 8" id="KW-0067">ATP-binding</keyword>
<dbReference type="GO" id="GO:0004832">
    <property type="term" value="F:valine-tRNA ligase activity"/>
    <property type="evidence" value="ECO:0007669"/>
    <property type="project" value="UniProtKB-EC"/>
</dbReference>
<comment type="caution">
    <text evidence="12">The sequence shown here is derived from an EMBL/GenBank/DDBJ whole genome shotgun (WGS) entry which is preliminary data.</text>
</comment>
<keyword evidence="5 8" id="KW-0648">Protein biosynthesis</keyword>
<evidence type="ECO:0000256" key="5">
    <source>
        <dbReference type="ARBA" id="ARBA00022917"/>
    </source>
</evidence>
<dbReference type="InterPro" id="IPR022874">
    <property type="entry name" value="Valine-tRNA_ligase_type_2"/>
</dbReference>
<dbReference type="CDD" id="cd07962">
    <property type="entry name" value="Anticodon_Ia_Val"/>
    <property type="match status" value="1"/>
</dbReference>
<feature type="short sequence motif" description="'HIGH' region" evidence="8">
    <location>
        <begin position="54"/>
        <end position="64"/>
    </location>
</feature>